<dbReference type="GO" id="GO:0016799">
    <property type="term" value="F:hydrolase activity, hydrolyzing N-glycosyl compounds"/>
    <property type="evidence" value="ECO:0007669"/>
    <property type="project" value="TreeGrafter"/>
</dbReference>
<dbReference type="Gramene" id="scaffold_300550.1">
    <property type="protein sequence ID" value="scaffold_300550.1"/>
    <property type="gene ID" value="scaffold_300550.1"/>
</dbReference>
<dbReference type="Pfam" id="PF03641">
    <property type="entry name" value="Lysine_decarbox"/>
    <property type="match status" value="1"/>
</dbReference>
<sequence>MARDGIRPMDSVTFSSLLKSCIQARDFWLGKLVHARLIEFEIDAMMACFGNNGRQSDAIKLFVEFLELGLRKTRHFESDVCVGCSLIDMSVKGENSFENTVGDVRFVADMHKRKAETAQKLMPSLHSLVGLLNVDGYYNNLLAFFDTSFEEGFIKPGARNILVSAPTANGEAGAIARSSSYDAFIGWIQRACEEFQFFLNAVRDPQKFDVFEYLFKVNQ</sequence>
<evidence type="ECO:0000256" key="4">
    <source>
        <dbReference type="ARBA" id="ARBA00024884"/>
    </source>
</evidence>
<evidence type="ECO:0000256" key="2">
    <source>
        <dbReference type="ARBA" id="ARBA00012205"/>
    </source>
</evidence>
<accession>D7L3Q7</accession>
<gene>
    <name evidence="7" type="ORF">ARALYDRAFT_896580</name>
</gene>
<evidence type="ECO:0000313" key="7">
    <source>
        <dbReference type="EMBL" id="EFH58654.1"/>
    </source>
</evidence>
<comment type="catalytic activity">
    <reaction evidence="6">
        <text>9-ribosyl-trans-zeatin 5'-phosphate + H2O = trans-zeatin + D-ribose 5-phosphate</text>
        <dbReference type="Rhea" id="RHEA:48564"/>
        <dbReference type="ChEBI" id="CHEBI:15377"/>
        <dbReference type="ChEBI" id="CHEBI:16522"/>
        <dbReference type="ChEBI" id="CHEBI:78346"/>
        <dbReference type="ChEBI" id="CHEBI:87947"/>
        <dbReference type="EC" id="3.2.2.n1"/>
    </reaction>
</comment>
<keyword evidence="8" id="KW-1185">Reference proteome</keyword>
<dbReference type="Gene3D" id="3.40.50.450">
    <property type="match status" value="1"/>
</dbReference>
<proteinExistence type="inferred from homology"/>
<dbReference type="GO" id="GO:0009691">
    <property type="term" value="P:cytokinin biosynthetic process"/>
    <property type="evidence" value="ECO:0007669"/>
    <property type="project" value="UniProtKB-KW"/>
</dbReference>
<dbReference type="GO" id="GO:0005829">
    <property type="term" value="C:cytosol"/>
    <property type="evidence" value="ECO:0007669"/>
    <property type="project" value="TreeGrafter"/>
</dbReference>
<reference evidence="8" key="1">
    <citation type="journal article" date="2011" name="Nat. Genet.">
        <title>The Arabidopsis lyrata genome sequence and the basis of rapid genome size change.</title>
        <authorList>
            <person name="Hu T.T."/>
            <person name="Pattyn P."/>
            <person name="Bakker E.G."/>
            <person name="Cao J."/>
            <person name="Cheng J.-F."/>
            <person name="Clark R.M."/>
            <person name="Fahlgren N."/>
            <person name="Fawcett J.A."/>
            <person name="Grimwood J."/>
            <person name="Gundlach H."/>
            <person name="Haberer G."/>
            <person name="Hollister J.D."/>
            <person name="Ossowski S."/>
            <person name="Ottilar R.P."/>
            <person name="Salamov A.A."/>
            <person name="Schneeberger K."/>
            <person name="Spannagl M."/>
            <person name="Wang X."/>
            <person name="Yang L."/>
            <person name="Nasrallah M.E."/>
            <person name="Bergelson J."/>
            <person name="Carrington J.C."/>
            <person name="Gaut B.S."/>
            <person name="Schmutz J."/>
            <person name="Mayer K.F.X."/>
            <person name="Van de Peer Y."/>
            <person name="Grigoriev I.V."/>
            <person name="Nordborg M."/>
            <person name="Weigel D."/>
            <person name="Guo Y.-L."/>
        </authorList>
    </citation>
    <scope>NUCLEOTIDE SEQUENCE [LARGE SCALE GENOMIC DNA]</scope>
    <source>
        <strain evidence="8">cv. MN47</strain>
    </source>
</reference>
<evidence type="ECO:0000256" key="1">
    <source>
        <dbReference type="ARBA" id="ARBA00006763"/>
    </source>
</evidence>
<comment type="function">
    <text evidence="4">Cytokinin-activating enzyme working in the direct activation pathway. Phosphoribohydrolase that converts inactive cytokinin nucleotides to the biologically active free-base forms.</text>
</comment>
<evidence type="ECO:0000256" key="5">
    <source>
        <dbReference type="ARBA" id="ARBA00047718"/>
    </source>
</evidence>
<dbReference type="eggNOG" id="KOG4197">
    <property type="taxonomic scope" value="Eukaryota"/>
</dbReference>
<dbReference type="PANTHER" id="PTHR31223:SF11">
    <property type="entry name" value="CYTOKININ RIBOSIDE 5'-MONOPHOSPHATE PHOSPHORIBOHYDROLASE LOG8-RELATED"/>
    <property type="match status" value="1"/>
</dbReference>
<dbReference type="PANTHER" id="PTHR31223">
    <property type="entry name" value="LOG FAMILY PROTEIN YJL055W"/>
    <property type="match status" value="1"/>
</dbReference>
<organism evidence="8">
    <name type="scientific">Arabidopsis lyrata subsp. lyrata</name>
    <name type="common">Lyre-leaved rock-cress</name>
    <dbReference type="NCBI Taxonomy" id="81972"/>
    <lineage>
        <taxon>Eukaryota</taxon>
        <taxon>Viridiplantae</taxon>
        <taxon>Streptophyta</taxon>
        <taxon>Embryophyta</taxon>
        <taxon>Tracheophyta</taxon>
        <taxon>Spermatophyta</taxon>
        <taxon>Magnoliopsida</taxon>
        <taxon>eudicotyledons</taxon>
        <taxon>Gunneridae</taxon>
        <taxon>Pentapetalae</taxon>
        <taxon>rosids</taxon>
        <taxon>malvids</taxon>
        <taxon>Brassicales</taxon>
        <taxon>Brassicaceae</taxon>
        <taxon>Camelineae</taxon>
        <taxon>Arabidopsis</taxon>
    </lineage>
</organism>
<name>D7L3Q7_ARALL</name>
<dbReference type="SUPFAM" id="SSF102405">
    <property type="entry name" value="MCP/YpsA-like"/>
    <property type="match status" value="1"/>
</dbReference>
<evidence type="ECO:0000256" key="6">
    <source>
        <dbReference type="ARBA" id="ARBA00049153"/>
    </source>
</evidence>
<comment type="similarity">
    <text evidence="1">Belongs to the LOG family.</text>
</comment>
<dbReference type="InterPro" id="IPR031100">
    <property type="entry name" value="LOG_fam"/>
</dbReference>
<dbReference type="EMBL" id="GL348715">
    <property type="protein sequence ID" value="EFH58654.1"/>
    <property type="molecule type" value="Genomic_DNA"/>
</dbReference>
<dbReference type="GO" id="GO:0005634">
    <property type="term" value="C:nucleus"/>
    <property type="evidence" value="ECO:0007669"/>
    <property type="project" value="TreeGrafter"/>
</dbReference>
<dbReference type="HOGENOM" id="CLU_1263095_0_0_1"/>
<dbReference type="AlphaFoldDB" id="D7L3Q7"/>
<keyword evidence="3" id="KW-0203">Cytokinin biosynthesis</keyword>
<evidence type="ECO:0000256" key="3">
    <source>
        <dbReference type="ARBA" id="ARBA00022712"/>
    </source>
</evidence>
<evidence type="ECO:0000313" key="8">
    <source>
        <dbReference type="Proteomes" id="UP000008694"/>
    </source>
</evidence>
<dbReference type="EC" id="3.2.2.n1" evidence="2"/>
<comment type="catalytic activity">
    <reaction evidence="5">
        <text>N(6)-(dimethylallyl)adenosine 5'-phosphate + H2O = N(6)-dimethylallyladenine + D-ribose 5-phosphate</text>
        <dbReference type="Rhea" id="RHEA:48560"/>
        <dbReference type="ChEBI" id="CHEBI:15377"/>
        <dbReference type="ChEBI" id="CHEBI:17660"/>
        <dbReference type="ChEBI" id="CHEBI:57526"/>
        <dbReference type="ChEBI" id="CHEBI:78346"/>
        <dbReference type="EC" id="3.2.2.n1"/>
    </reaction>
</comment>
<dbReference type="STRING" id="81972.D7L3Q7"/>
<dbReference type="Proteomes" id="UP000008694">
    <property type="component" value="Unassembled WGS sequence"/>
</dbReference>
<protein>
    <recommendedName>
        <fullName evidence="2">cytokinin riboside 5'-monophosphate phosphoribohydrolase</fullName>
        <ecNumber evidence="2">3.2.2.n1</ecNumber>
    </recommendedName>
</protein>